<dbReference type="InterPro" id="IPR008713">
    <property type="entry name" value="Phage_lambda_NinG"/>
</dbReference>
<dbReference type="Pfam" id="PF05766">
    <property type="entry name" value="NinG"/>
    <property type="match status" value="1"/>
</dbReference>
<accession>A0A0F9CZ19</accession>
<evidence type="ECO:0008006" key="2">
    <source>
        <dbReference type="Google" id="ProtNLM"/>
    </source>
</evidence>
<evidence type="ECO:0000313" key="1">
    <source>
        <dbReference type="EMBL" id="KKL46706.1"/>
    </source>
</evidence>
<dbReference type="EMBL" id="LAZR01033931">
    <property type="protein sequence ID" value="KKL46706.1"/>
    <property type="molecule type" value="Genomic_DNA"/>
</dbReference>
<name>A0A0F9CZ19_9ZZZZ</name>
<reference evidence="1" key="1">
    <citation type="journal article" date="2015" name="Nature">
        <title>Complex archaea that bridge the gap between prokaryotes and eukaryotes.</title>
        <authorList>
            <person name="Spang A."/>
            <person name="Saw J.H."/>
            <person name="Jorgensen S.L."/>
            <person name="Zaremba-Niedzwiedzka K."/>
            <person name="Martijn J."/>
            <person name="Lind A.E."/>
            <person name="van Eijk R."/>
            <person name="Schleper C."/>
            <person name="Guy L."/>
            <person name="Ettema T.J."/>
        </authorList>
    </citation>
    <scope>NUCLEOTIDE SEQUENCE</scope>
</reference>
<protein>
    <recommendedName>
        <fullName evidence="2">Lambda NinG family protein</fullName>
    </recommendedName>
</protein>
<sequence length="144" mass="16875">MTAKKEVWKWCSLYIRLRDSIDYCREAGIALDSGVVRCCSCGEIKQWRRGDAGHYIPRGSRGASGVYFDERNIHFQCSDCNAFRQGNAENYRDFMLHKYGQDVIDKLRWLDSNQSYKYKLTGLELYYKQAYEELVELAKKGDIE</sequence>
<organism evidence="1">
    <name type="scientific">marine sediment metagenome</name>
    <dbReference type="NCBI Taxonomy" id="412755"/>
    <lineage>
        <taxon>unclassified sequences</taxon>
        <taxon>metagenomes</taxon>
        <taxon>ecological metagenomes</taxon>
    </lineage>
</organism>
<dbReference type="AlphaFoldDB" id="A0A0F9CZ19"/>
<gene>
    <name evidence="1" type="ORF">LCGC14_2342850</name>
</gene>
<comment type="caution">
    <text evidence="1">The sequence shown here is derived from an EMBL/GenBank/DDBJ whole genome shotgun (WGS) entry which is preliminary data.</text>
</comment>
<proteinExistence type="predicted"/>